<dbReference type="PANTHER" id="PTHR43585:SF2">
    <property type="entry name" value="ATP-GRASP ENZYME FSQD"/>
    <property type="match status" value="1"/>
</dbReference>
<comment type="caution">
    <text evidence="6">The sequence shown here is derived from an EMBL/GenBank/DDBJ whole genome shotgun (WGS) entry which is preliminary data.</text>
</comment>
<evidence type="ECO:0000256" key="2">
    <source>
        <dbReference type="ARBA" id="ARBA00022741"/>
    </source>
</evidence>
<dbReference type="SUPFAM" id="SSF56059">
    <property type="entry name" value="Glutathione synthetase ATP-binding domain-like"/>
    <property type="match status" value="1"/>
</dbReference>
<dbReference type="InterPro" id="IPR052032">
    <property type="entry name" value="ATP-dep_AA_Ligase"/>
</dbReference>
<dbReference type="InterPro" id="IPR040570">
    <property type="entry name" value="LAL_C2"/>
</dbReference>
<dbReference type="RefSeq" id="WP_345015120.1">
    <property type="nucleotide sequence ID" value="NZ_BAAAZY010000011.1"/>
</dbReference>
<keyword evidence="2 4" id="KW-0547">Nucleotide-binding</keyword>
<proteinExistence type="predicted"/>
<dbReference type="Gene3D" id="3.30.1490.20">
    <property type="entry name" value="ATP-grasp fold, A domain"/>
    <property type="match status" value="1"/>
</dbReference>
<keyword evidence="3 4" id="KW-0067">ATP-binding</keyword>
<evidence type="ECO:0000313" key="7">
    <source>
        <dbReference type="Proteomes" id="UP001499984"/>
    </source>
</evidence>
<evidence type="ECO:0000256" key="1">
    <source>
        <dbReference type="ARBA" id="ARBA00022598"/>
    </source>
</evidence>
<protein>
    <submittedName>
        <fullName evidence="6">ATP-grasp domain-containing protein</fullName>
    </submittedName>
</protein>
<evidence type="ECO:0000256" key="4">
    <source>
        <dbReference type="PROSITE-ProRule" id="PRU00409"/>
    </source>
</evidence>
<dbReference type="Proteomes" id="UP001499984">
    <property type="component" value="Unassembled WGS sequence"/>
</dbReference>
<evidence type="ECO:0000259" key="5">
    <source>
        <dbReference type="PROSITE" id="PS50975"/>
    </source>
</evidence>
<evidence type="ECO:0000256" key="3">
    <source>
        <dbReference type="ARBA" id="ARBA00022840"/>
    </source>
</evidence>
<dbReference type="InterPro" id="IPR011761">
    <property type="entry name" value="ATP-grasp"/>
</dbReference>
<evidence type="ECO:0000313" key="6">
    <source>
        <dbReference type="EMBL" id="GAA4064178.1"/>
    </source>
</evidence>
<dbReference type="PANTHER" id="PTHR43585">
    <property type="entry name" value="FUMIPYRROLE BIOSYNTHESIS PROTEIN C"/>
    <property type="match status" value="1"/>
</dbReference>
<dbReference type="Gene3D" id="3.30.470.20">
    <property type="entry name" value="ATP-grasp fold, B domain"/>
    <property type="match status" value="1"/>
</dbReference>
<dbReference type="PROSITE" id="PS50975">
    <property type="entry name" value="ATP_GRASP"/>
    <property type="match status" value="1"/>
</dbReference>
<dbReference type="InterPro" id="IPR005479">
    <property type="entry name" value="CPAse_ATP-bd"/>
</dbReference>
<gene>
    <name evidence="6" type="ORF">GCM10022233_42970</name>
</gene>
<dbReference type="Gene3D" id="3.40.50.20">
    <property type="match status" value="1"/>
</dbReference>
<accession>A0ABP7VCA8</accession>
<dbReference type="InterPro" id="IPR013815">
    <property type="entry name" value="ATP_grasp_subdomain_1"/>
</dbReference>
<keyword evidence="7" id="KW-1185">Reference proteome</keyword>
<name>A0ABP7VCA8_9ACTN</name>
<reference evidence="7" key="1">
    <citation type="journal article" date="2019" name="Int. J. Syst. Evol. Microbiol.">
        <title>The Global Catalogue of Microorganisms (GCM) 10K type strain sequencing project: providing services to taxonomists for standard genome sequencing and annotation.</title>
        <authorList>
            <consortium name="The Broad Institute Genomics Platform"/>
            <consortium name="The Broad Institute Genome Sequencing Center for Infectious Disease"/>
            <person name="Wu L."/>
            <person name="Ma J."/>
        </authorList>
    </citation>
    <scope>NUCLEOTIDE SEQUENCE [LARGE SCALE GENOMIC DNA]</scope>
    <source>
        <strain evidence="7">JCM 16925</strain>
    </source>
</reference>
<sequence length="416" mass="45538">MRYLVLNRTPLTGRRFPDWLGAAHEVILLTDAAAVSSDPDVRSAQLAGYAHVEIMEDFHFNPLVEARAVALHQKWDFDRVLALSEFDILRAARLRELFAVPGQDVASATAFRDKLEMKRLLERAQVPLAPYASVANLADLLGFIDQEGYPVVVKPRWGGGSIDVHVLHDQQDTEELLATHRSLGTDDGAQLLAEKYIEHELIHIDGIVVAGETLLMWPSTHGDTTCLDFKEGGALQSSLLDPADPLLVPVRDLTRQALAALPTPDTCMFHAEVFLDANGRLVFNEIASRMGGGMIEHVLRQSFGVTLPEVYVRAHSSDELPQIPATPVRIAGWSLFPPRAGTVTEIPTECPVPGTTQYRRHVEPGTVLSRAQTSVDKIGSVLAVGDTRTEVETALGEALVWFQSSTVIQPEAQGSE</sequence>
<dbReference type="Pfam" id="PF02786">
    <property type="entry name" value="CPSase_L_D2"/>
    <property type="match status" value="1"/>
</dbReference>
<keyword evidence="1" id="KW-0436">Ligase</keyword>
<feature type="domain" description="ATP-grasp" evidence="5">
    <location>
        <begin position="118"/>
        <end position="316"/>
    </location>
</feature>
<dbReference type="EMBL" id="BAAAZY010000011">
    <property type="protein sequence ID" value="GAA4064178.1"/>
    <property type="molecule type" value="Genomic_DNA"/>
</dbReference>
<dbReference type="Pfam" id="PF18603">
    <property type="entry name" value="LAL_C2"/>
    <property type="match status" value="1"/>
</dbReference>
<organism evidence="6 7">
    <name type="scientific">Streptomyces shaanxiensis</name>
    <dbReference type="NCBI Taxonomy" id="653357"/>
    <lineage>
        <taxon>Bacteria</taxon>
        <taxon>Bacillati</taxon>
        <taxon>Actinomycetota</taxon>
        <taxon>Actinomycetes</taxon>
        <taxon>Kitasatosporales</taxon>
        <taxon>Streptomycetaceae</taxon>
        <taxon>Streptomyces</taxon>
    </lineage>
</organism>